<evidence type="ECO:0000256" key="6">
    <source>
        <dbReference type="ARBA" id="ARBA00022989"/>
    </source>
</evidence>
<gene>
    <name evidence="18" type="ORF">LTLLF_163220</name>
</gene>
<comment type="subunit">
    <text evidence="15">Interacts with PHB2; the interaction associates DNAJC19 with the prohibitin complex. Interacts with TIMM16/PAM16. May be a component of the PAM complex at least composed of a mitochondrial HSP70 protein, GRPEL1 or GRPEL2, TIMM44, TIMM16/PAM16 and TIMM14/DNAJC19.</text>
</comment>
<dbReference type="AlphaFoldDB" id="A0A8J6KZ12"/>
<sequence>MATGTGPSCYDPLYLNLLVLVAYKLFIAAKPLSTPNEHPVRRFPTRFTALLPCCAARPEPARLVRSRRSAGVLWRPCQKGKKNPPFTEEGCNEFGCRLGAIREVKMYSFPPYQASTVVAVGLTIAAAGFAGRYALQAMKHVEPQVKQVFQSLPKSAFSGGYYKGGFEPKMTKREAALILGVSPTANKGKIRDAHRRIMLLNHPDKGGSPYIAAKINEAKDLLEGQAKK</sequence>
<evidence type="ECO:0000256" key="11">
    <source>
        <dbReference type="ARBA" id="ARBA00038105"/>
    </source>
</evidence>
<dbReference type="Proteomes" id="UP000710432">
    <property type="component" value="Unassembled WGS sequence"/>
</dbReference>
<evidence type="ECO:0000256" key="14">
    <source>
        <dbReference type="ARBA" id="ARBA00045655"/>
    </source>
</evidence>
<evidence type="ECO:0000256" key="5">
    <source>
        <dbReference type="ARBA" id="ARBA00022927"/>
    </source>
</evidence>
<evidence type="ECO:0000313" key="18">
    <source>
        <dbReference type="EMBL" id="KAH0508582.1"/>
    </source>
</evidence>
<evidence type="ECO:0000259" key="17">
    <source>
        <dbReference type="PROSITE" id="PS50076"/>
    </source>
</evidence>
<dbReference type="PANTHER" id="PTHR12763:SF56">
    <property type="entry name" value="MITOCHONDRIAL IMPORT INNER MEMBRANE TRANSLOCASE SUBUNIT TIM14"/>
    <property type="match status" value="1"/>
</dbReference>
<protein>
    <recommendedName>
        <fullName evidence="12">Mitochondrial import inner membrane translocase subunit TIM14</fullName>
    </recommendedName>
    <alternativeName>
        <fullName evidence="13">DnaJ homolog subfamily C member 19</fullName>
    </alternativeName>
</protein>
<keyword evidence="10" id="KW-0143">Chaperone</keyword>
<dbReference type="PROSITE" id="PS50076">
    <property type="entry name" value="DNAJ_2"/>
    <property type="match status" value="1"/>
</dbReference>
<keyword evidence="5" id="KW-0653">Protein transport</keyword>
<evidence type="ECO:0000256" key="8">
    <source>
        <dbReference type="ARBA" id="ARBA00023128"/>
    </source>
</evidence>
<evidence type="ECO:0000256" key="1">
    <source>
        <dbReference type="ARBA" id="ARBA00004298"/>
    </source>
</evidence>
<keyword evidence="2" id="KW-0813">Transport</keyword>
<comment type="subcellular location">
    <subcellularLocation>
        <location evidence="1">Mitochondrion inner membrane</location>
        <topology evidence="1">Single-pass membrane protein</topology>
        <orientation evidence="1">Matrix side</orientation>
    </subcellularLocation>
</comment>
<reference evidence="18" key="1">
    <citation type="submission" date="2020-03" db="EMBL/GenBank/DDBJ databases">
        <title>Studies in the Genomics of Life Span.</title>
        <authorList>
            <person name="Glass D."/>
        </authorList>
    </citation>
    <scope>NUCLEOTIDE SEQUENCE</scope>
    <source>
        <strain evidence="18">LTLLF</strain>
        <tissue evidence="18">Muscle</tissue>
    </source>
</reference>
<dbReference type="SMART" id="SM00271">
    <property type="entry name" value="DnaJ"/>
    <property type="match status" value="1"/>
</dbReference>
<dbReference type="InterPro" id="IPR036869">
    <property type="entry name" value="J_dom_sf"/>
</dbReference>
<evidence type="ECO:0000256" key="4">
    <source>
        <dbReference type="ARBA" id="ARBA00022792"/>
    </source>
</evidence>
<feature type="transmembrane region" description="Helical" evidence="16">
    <location>
        <begin position="112"/>
        <end position="135"/>
    </location>
</feature>
<feature type="domain" description="J" evidence="17">
    <location>
        <begin position="174"/>
        <end position="228"/>
    </location>
</feature>
<evidence type="ECO:0000256" key="12">
    <source>
        <dbReference type="ARBA" id="ARBA00040828"/>
    </source>
</evidence>
<dbReference type="EMBL" id="JAATJU010023192">
    <property type="protein sequence ID" value="KAH0508582.1"/>
    <property type="molecule type" value="Genomic_DNA"/>
</dbReference>
<proteinExistence type="inferred from homology"/>
<dbReference type="GO" id="GO:0001671">
    <property type="term" value="F:ATPase activator activity"/>
    <property type="evidence" value="ECO:0007669"/>
    <property type="project" value="TreeGrafter"/>
</dbReference>
<evidence type="ECO:0000313" key="19">
    <source>
        <dbReference type="Proteomes" id="UP000710432"/>
    </source>
</evidence>
<keyword evidence="9 16" id="KW-0472">Membrane</keyword>
<organism evidence="18 19">
    <name type="scientific">Microtus ochrogaster</name>
    <name type="common">Prairie vole</name>
    <dbReference type="NCBI Taxonomy" id="79684"/>
    <lineage>
        <taxon>Eukaryota</taxon>
        <taxon>Metazoa</taxon>
        <taxon>Chordata</taxon>
        <taxon>Craniata</taxon>
        <taxon>Vertebrata</taxon>
        <taxon>Euteleostomi</taxon>
        <taxon>Mammalia</taxon>
        <taxon>Eutheria</taxon>
        <taxon>Euarchontoglires</taxon>
        <taxon>Glires</taxon>
        <taxon>Rodentia</taxon>
        <taxon>Myomorpha</taxon>
        <taxon>Muroidea</taxon>
        <taxon>Cricetidae</taxon>
        <taxon>Arvicolinae</taxon>
        <taxon>Microtus</taxon>
    </lineage>
</organism>
<dbReference type="GO" id="GO:0030150">
    <property type="term" value="P:protein import into mitochondrial matrix"/>
    <property type="evidence" value="ECO:0007669"/>
    <property type="project" value="TreeGrafter"/>
</dbReference>
<name>A0A8J6KZ12_MICOH</name>
<evidence type="ECO:0000256" key="7">
    <source>
        <dbReference type="ARBA" id="ARBA00023010"/>
    </source>
</evidence>
<evidence type="ECO:0000256" key="2">
    <source>
        <dbReference type="ARBA" id="ARBA00022448"/>
    </source>
</evidence>
<comment type="function">
    <text evidence="14">Mitochondrial co-chaperone which forms a complex with prohibitins to regulate cardiolipin remodeling. May be a component of the PAM complex, a complex required for the translocation of transit peptide-containing proteins from the inner membrane into the mitochondrial matrix in an ATP-dependent manner. May act as a co-chaperone that stimulate the ATP-dependent activity.</text>
</comment>
<evidence type="ECO:0000256" key="9">
    <source>
        <dbReference type="ARBA" id="ARBA00023136"/>
    </source>
</evidence>
<comment type="caution">
    <text evidence="18">The sequence shown here is derived from an EMBL/GenBank/DDBJ whole genome shotgun (WGS) entry which is preliminary data.</text>
</comment>
<evidence type="ECO:0000256" key="10">
    <source>
        <dbReference type="ARBA" id="ARBA00023186"/>
    </source>
</evidence>
<dbReference type="CDD" id="cd06257">
    <property type="entry name" value="DnaJ"/>
    <property type="match status" value="1"/>
</dbReference>
<keyword evidence="4" id="KW-0999">Mitochondrion inner membrane</keyword>
<dbReference type="SUPFAM" id="SSF46565">
    <property type="entry name" value="Chaperone J-domain"/>
    <property type="match status" value="1"/>
</dbReference>
<keyword evidence="6 16" id="KW-1133">Transmembrane helix</keyword>
<dbReference type="Gene3D" id="1.10.287.110">
    <property type="entry name" value="DnaJ domain"/>
    <property type="match status" value="1"/>
</dbReference>
<dbReference type="GO" id="GO:0001405">
    <property type="term" value="C:PAM complex, Tim23 associated import motor"/>
    <property type="evidence" value="ECO:0007669"/>
    <property type="project" value="TreeGrafter"/>
</dbReference>
<dbReference type="FunFam" id="1.10.287.110:FF:000001">
    <property type="entry name" value="Import inner membrane translocase subunit tim14"/>
    <property type="match status" value="1"/>
</dbReference>
<keyword evidence="8" id="KW-0496">Mitochondrion</keyword>
<feature type="transmembrane region" description="Helical" evidence="16">
    <location>
        <begin position="12"/>
        <end position="29"/>
    </location>
</feature>
<accession>A0A8J6KZ12</accession>
<evidence type="ECO:0000256" key="16">
    <source>
        <dbReference type="SAM" id="Phobius"/>
    </source>
</evidence>
<evidence type="ECO:0000256" key="3">
    <source>
        <dbReference type="ARBA" id="ARBA00022692"/>
    </source>
</evidence>
<dbReference type="InterPro" id="IPR001623">
    <property type="entry name" value="DnaJ_domain"/>
</dbReference>
<evidence type="ECO:0000256" key="13">
    <source>
        <dbReference type="ARBA" id="ARBA00041828"/>
    </source>
</evidence>
<evidence type="ECO:0000256" key="15">
    <source>
        <dbReference type="ARBA" id="ARBA00046374"/>
    </source>
</evidence>
<comment type="similarity">
    <text evidence="11">Belongs to the TIM14 family.</text>
</comment>
<keyword evidence="3 16" id="KW-0812">Transmembrane</keyword>
<keyword evidence="7" id="KW-0811">Translocation</keyword>
<dbReference type="PANTHER" id="PTHR12763">
    <property type="match status" value="1"/>
</dbReference>